<feature type="region of interest" description="Disordered" evidence="1">
    <location>
        <begin position="1"/>
        <end position="29"/>
    </location>
</feature>
<sequence>MASKIAPFKGQEGASESEYGNETRPTFLSTTRENAIASKRYIQSHPGRWPCKLKVSRSLTFVDEPRRASLSERVARNQYSKRRIKRSSVTCASQVSNSCESLRELAKAALTARKTTVAEDGKLGNTEEGNVRESIRRIQAYALRDAPIDLSIRETMCFNNKRVDVTLDRDFIIWFRRQVQTVSFRSYYAQYFIRSKEAGRIQTDDIIGAEVMKPHQLRIHYFIKGKGTGDRTLRRRYKITQFLCMVEVAARWVSLIQELVRWQARAPPFREKRRIHIIINPHSGKRKARQIWHKRAKVYFELGNFECTVLETVRSGHAIEMGQQFKIENGYEAIVFVGGDGTICEFMNGLVHRPEKECREIVASTPISLLCAGTQNAFGVGVGIPTLEAAIFCIIKRKIRPLDVIAVVAEHKPHIVHFSYCGVGWGIAGDIAAESERYRSLGTSRYAFLKLKRSIWKRKKHMGRIRYVPVDPPPKLQVYHDIKNEGAVDQFEVEEANTYDATCRKSWLGISSAIQRPCSPQRYHETLWREESGNFLVLGVINTAPDGKFAHPSDGYLDLLISRKGNILRMLQLGILYLFHKELQSPLLTYLKVKAVVIHSDQESDCLNNDGEVLSGPGPWRLEVVPSLFNALSEK</sequence>
<dbReference type="PANTHER" id="PTHR12358:SF31">
    <property type="entry name" value="ACYLGLYCEROL KINASE, MITOCHONDRIAL"/>
    <property type="match status" value="1"/>
</dbReference>
<evidence type="ECO:0000313" key="3">
    <source>
        <dbReference type="EMBL" id="CCI43457.1"/>
    </source>
</evidence>
<dbReference type="Gene3D" id="3.40.50.10330">
    <property type="entry name" value="Probable inorganic polyphosphate/atp-NAD kinase, domain 1"/>
    <property type="match status" value="1"/>
</dbReference>
<evidence type="ECO:0000259" key="2">
    <source>
        <dbReference type="PROSITE" id="PS50146"/>
    </source>
</evidence>
<feature type="compositionally biased region" description="Polar residues" evidence="1">
    <location>
        <begin position="18"/>
        <end position="29"/>
    </location>
</feature>
<dbReference type="InterPro" id="IPR050187">
    <property type="entry name" value="Lipid_Phosphate_FormReg"/>
</dbReference>
<dbReference type="SMART" id="SM00046">
    <property type="entry name" value="DAGKc"/>
    <property type="match status" value="1"/>
</dbReference>
<dbReference type="PROSITE" id="PS50146">
    <property type="entry name" value="DAGK"/>
    <property type="match status" value="1"/>
</dbReference>
<dbReference type="GO" id="GO:0005737">
    <property type="term" value="C:cytoplasm"/>
    <property type="evidence" value="ECO:0007669"/>
    <property type="project" value="TreeGrafter"/>
</dbReference>
<dbReference type="Pfam" id="PF00781">
    <property type="entry name" value="DAGK_cat"/>
    <property type="match status" value="1"/>
</dbReference>
<reference evidence="3 4" key="1">
    <citation type="submission" date="2012-05" db="EMBL/GenBank/DDBJ databases">
        <title>Recombination and specialization in a pathogen metapopulation.</title>
        <authorList>
            <person name="Gardiner A."/>
            <person name="Kemen E."/>
            <person name="Schultz-Larsen T."/>
            <person name="MacLean D."/>
            <person name="Van Oosterhout C."/>
            <person name="Jones J.D.G."/>
        </authorList>
    </citation>
    <scope>NUCLEOTIDE SEQUENCE [LARGE SCALE GENOMIC DNA]</scope>
    <source>
        <strain evidence="3 4">Ac Nc2</strain>
    </source>
</reference>
<accession>A0A024GAW4</accession>
<dbReference type="EMBL" id="CAIX01000049">
    <property type="protein sequence ID" value="CCI43457.1"/>
    <property type="molecule type" value="Genomic_DNA"/>
</dbReference>
<dbReference type="InParanoid" id="A0A024GAW4"/>
<dbReference type="OrthoDB" id="3853857at2759"/>
<dbReference type="AlphaFoldDB" id="A0A024GAW4"/>
<dbReference type="GO" id="GO:0016020">
    <property type="term" value="C:membrane"/>
    <property type="evidence" value="ECO:0007669"/>
    <property type="project" value="TreeGrafter"/>
</dbReference>
<name>A0A024GAW4_9STRA</name>
<dbReference type="Proteomes" id="UP000053237">
    <property type="component" value="Unassembled WGS sequence"/>
</dbReference>
<dbReference type="InterPro" id="IPR016064">
    <property type="entry name" value="NAD/diacylglycerol_kinase_sf"/>
</dbReference>
<dbReference type="InterPro" id="IPR017438">
    <property type="entry name" value="ATP-NAD_kinase_N"/>
</dbReference>
<evidence type="ECO:0000313" key="4">
    <source>
        <dbReference type="Proteomes" id="UP000053237"/>
    </source>
</evidence>
<dbReference type="GO" id="GO:0016773">
    <property type="term" value="F:phosphotransferase activity, alcohol group as acceptor"/>
    <property type="evidence" value="ECO:0007669"/>
    <property type="project" value="UniProtKB-ARBA"/>
</dbReference>
<dbReference type="GO" id="GO:0001727">
    <property type="term" value="F:lipid kinase activity"/>
    <property type="evidence" value="ECO:0007669"/>
    <property type="project" value="UniProtKB-ARBA"/>
</dbReference>
<gene>
    <name evidence="3" type="ORF">BN9_042410</name>
</gene>
<dbReference type="SUPFAM" id="SSF111331">
    <property type="entry name" value="NAD kinase/diacylglycerol kinase-like"/>
    <property type="match status" value="1"/>
</dbReference>
<proteinExistence type="predicted"/>
<dbReference type="Gene3D" id="2.60.200.40">
    <property type="match status" value="1"/>
</dbReference>
<dbReference type="InterPro" id="IPR001206">
    <property type="entry name" value="Diacylglycerol_kinase_cat_dom"/>
</dbReference>
<dbReference type="PANTHER" id="PTHR12358">
    <property type="entry name" value="SPHINGOSINE KINASE"/>
    <property type="match status" value="1"/>
</dbReference>
<dbReference type="GO" id="GO:0046512">
    <property type="term" value="P:sphingosine biosynthetic process"/>
    <property type="evidence" value="ECO:0007669"/>
    <property type="project" value="TreeGrafter"/>
</dbReference>
<evidence type="ECO:0000256" key="1">
    <source>
        <dbReference type="SAM" id="MobiDB-lite"/>
    </source>
</evidence>
<organism evidence="3 4">
    <name type="scientific">Albugo candida</name>
    <dbReference type="NCBI Taxonomy" id="65357"/>
    <lineage>
        <taxon>Eukaryota</taxon>
        <taxon>Sar</taxon>
        <taxon>Stramenopiles</taxon>
        <taxon>Oomycota</taxon>
        <taxon>Peronosporomycetes</taxon>
        <taxon>Albuginales</taxon>
        <taxon>Albuginaceae</taxon>
        <taxon>Albugo</taxon>
    </lineage>
</organism>
<comment type="caution">
    <text evidence="3">The sequence shown here is derived from an EMBL/GenBank/DDBJ whole genome shotgun (WGS) entry which is preliminary data.</text>
</comment>
<feature type="domain" description="DAGKc" evidence="2">
    <location>
        <begin position="270"/>
        <end position="411"/>
    </location>
</feature>
<dbReference type="STRING" id="65357.A0A024GAW4"/>
<protein>
    <recommendedName>
        <fullName evidence="2">DAGKc domain-containing protein</fullName>
    </recommendedName>
</protein>
<keyword evidence="4" id="KW-1185">Reference proteome</keyword>